<dbReference type="InterPro" id="IPR036318">
    <property type="entry name" value="FAD-bd_PCMH-like_sf"/>
</dbReference>
<dbReference type="Proteomes" id="UP000092596">
    <property type="component" value="Chromosome"/>
</dbReference>
<keyword evidence="1" id="KW-0560">Oxidoreductase</keyword>
<evidence type="ECO:0000313" key="4">
    <source>
        <dbReference type="Proteomes" id="UP000092596"/>
    </source>
</evidence>
<dbReference type="PIRSF" id="PIRSF000136">
    <property type="entry name" value="LGO_GLO"/>
    <property type="match status" value="1"/>
</dbReference>
<dbReference type="NCBIfam" id="TIGR01679">
    <property type="entry name" value="bact_FAD_ox"/>
    <property type="match status" value="1"/>
</dbReference>
<dbReference type="InterPro" id="IPR016167">
    <property type="entry name" value="FAD-bd_PCMH_sub1"/>
</dbReference>
<dbReference type="InterPro" id="IPR007173">
    <property type="entry name" value="ALO_C"/>
</dbReference>
<dbReference type="EMBL" id="CP012117">
    <property type="protein sequence ID" value="ANP27435.1"/>
    <property type="molecule type" value="Genomic_DNA"/>
</dbReference>
<dbReference type="InterPro" id="IPR016169">
    <property type="entry name" value="FAD-bd_PCMH_sub2"/>
</dbReference>
<dbReference type="InterPro" id="IPR010031">
    <property type="entry name" value="FAD_lactone_oxidase-like"/>
</dbReference>
<dbReference type="GO" id="GO:0071949">
    <property type="term" value="F:FAD binding"/>
    <property type="evidence" value="ECO:0007669"/>
    <property type="project" value="InterPro"/>
</dbReference>
<dbReference type="AlphaFoldDB" id="A0A1B0ZHF0"/>
<evidence type="ECO:0000256" key="1">
    <source>
        <dbReference type="ARBA" id="ARBA00023002"/>
    </source>
</evidence>
<dbReference type="Pfam" id="PF01565">
    <property type="entry name" value="FAD_binding_4"/>
    <property type="match status" value="1"/>
</dbReference>
<evidence type="ECO:0000259" key="2">
    <source>
        <dbReference type="PROSITE" id="PS51387"/>
    </source>
</evidence>
<dbReference type="InterPro" id="IPR016171">
    <property type="entry name" value="Vanillyl_alc_oxidase_C-sub2"/>
</dbReference>
<dbReference type="PANTHER" id="PTHR43762:SF1">
    <property type="entry name" value="D-ARABINONO-1,4-LACTONE OXIDASE"/>
    <property type="match status" value="1"/>
</dbReference>
<sequence>MAKVALGSAREIRANWSKNVEFAPTQVVHPRSEREIVHHIARATAHGIGIRAMGAGHSFSAIAKPEGALLTLDHYRGLVHLDSDTGEVTLRAGTRLWEIGPMLAQHDRALEVMGDIDRQSIAGAVSTGTHGTGGRFTGVSGLVTGLKIVLANGDAVWADSEHNVKLFEAARLGLGALGIIVEVRLRTVPLYKLHRREYSAPLEETAARFLETSMEQDHQEFFFVPSGRRAVVRELNHVPAESSNRGMGRVRTSIESEVVGNGALALANRLVQAVPATKRPLSSAVSALMPAGEAVHFPYRLFVASRRTRFRECEMAIPASRFGEAFEALTRALEGSTRSLIFPLEVRRAAADDVWLSTASERDTVYIAAHNPLHAESDDYLHLVHDTLVAFEGRPHWGKMHWLRETELRELYPNFEQFVSVRDELDPDRLFSTPYLDSLLGG</sequence>
<dbReference type="RefSeq" id="WP_065247642.1">
    <property type="nucleotide sequence ID" value="NZ_CP012117.1"/>
</dbReference>
<dbReference type="KEGG" id="dva:DAD186_08850"/>
<proteinExistence type="predicted"/>
<dbReference type="STRING" id="1630135.DAD186_08850"/>
<dbReference type="Gene3D" id="3.30.465.10">
    <property type="match status" value="1"/>
</dbReference>
<dbReference type="Gene3D" id="3.30.70.2520">
    <property type="match status" value="1"/>
</dbReference>
<dbReference type="Pfam" id="PF04030">
    <property type="entry name" value="ALO"/>
    <property type="match status" value="1"/>
</dbReference>
<dbReference type="PANTHER" id="PTHR43762">
    <property type="entry name" value="L-GULONOLACTONE OXIDASE"/>
    <property type="match status" value="1"/>
</dbReference>
<feature type="domain" description="FAD-binding PCMH-type" evidence="2">
    <location>
        <begin position="20"/>
        <end position="190"/>
    </location>
</feature>
<name>A0A1B0ZHF0_9MICO</name>
<organism evidence="3 4">
    <name type="scientific">Dermabacter vaginalis</name>
    <dbReference type="NCBI Taxonomy" id="1630135"/>
    <lineage>
        <taxon>Bacteria</taxon>
        <taxon>Bacillati</taxon>
        <taxon>Actinomycetota</taxon>
        <taxon>Actinomycetes</taxon>
        <taxon>Micrococcales</taxon>
        <taxon>Dermabacteraceae</taxon>
        <taxon>Dermabacter</taxon>
    </lineage>
</organism>
<dbReference type="Gene3D" id="1.10.45.10">
    <property type="entry name" value="Vanillyl-alcohol Oxidase, Chain A, domain 4"/>
    <property type="match status" value="1"/>
</dbReference>
<accession>A0A1B0ZHF0</accession>
<dbReference type="GO" id="GO:0003885">
    <property type="term" value="F:D-arabinono-1,4-lactone oxidase activity"/>
    <property type="evidence" value="ECO:0007669"/>
    <property type="project" value="InterPro"/>
</dbReference>
<gene>
    <name evidence="3" type="ORF">DAD186_08850</name>
</gene>
<protein>
    <submittedName>
        <fullName evidence="3">FAD-linked oxidoreductase</fullName>
    </submittedName>
</protein>
<dbReference type="GO" id="GO:0016020">
    <property type="term" value="C:membrane"/>
    <property type="evidence" value="ECO:0007669"/>
    <property type="project" value="InterPro"/>
</dbReference>
<dbReference type="InterPro" id="IPR016166">
    <property type="entry name" value="FAD-bd_PCMH"/>
</dbReference>
<dbReference type="SUPFAM" id="SSF56176">
    <property type="entry name" value="FAD-binding/transporter-associated domain-like"/>
    <property type="match status" value="1"/>
</dbReference>
<dbReference type="PATRIC" id="fig|1630135.4.peg.885"/>
<evidence type="ECO:0000313" key="3">
    <source>
        <dbReference type="EMBL" id="ANP27435.1"/>
    </source>
</evidence>
<dbReference type="PROSITE" id="PS51387">
    <property type="entry name" value="FAD_PCMH"/>
    <property type="match status" value="1"/>
</dbReference>
<dbReference type="InterPro" id="IPR006094">
    <property type="entry name" value="Oxid_FAD_bind_N"/>
</dbReference>
<reference evidence="3 4" key="1">
    <citation type="submission" date="2015-06" db="EMBL/GenBank/DDBJ databases">
        <title>Investigation of pathophysiology for high-risk pregnancy and development of treatment modality based on it.</title>
        <authorList>
            <person name="Kim B.-C."/>
            <person name="Lim S."/>
        </authorList>
    </citation>
    <scope>NUCLEOTIDE SEQUENCE [LARGE SCALE GENOMIC DNA]</scope>
    <source>
        <strain evidence="3 4">AD1-86</strain>
    </source>
</reference>
<dbReference type="Gene3D" id="3.30.43.10">
    <property type="entry name" value="Uridine Diphospho-n-acetylenolpyruvylglucosamine Reductase, domain 2"/>
    <property type="match status" value="1"/>
</dbReference>